<keyword evidence="1" id="KW-0472">Membrane</keyword>
<feature type="transmembrane region" description="Helical" evidence="1">
    <location>
        <begin position="15"/>
        <end position="33"/>
    </location>
</feature>
<accession>A0A0L0WBM8</accession>
<reference evidence="3" key="1">
    <citation type="submission" date="2015-07" db="EMBL/GenBank/DDBJ databases">
        <title>Draft genome sequence of the purine-degrading Gottschalkia purinilyticum DSM 1384 (formerly Clostridium purinilyticum).</title>
        <authorList>
            <person name="Poehlein A."/>
            <person name="Schiel-Bengelsdorf B."/>
            <person name="Bengelsdorf F.R."/>
            <person name="Daniel R."/>
            <person name="Duerre P."/>
        </authorList>
    </citation>
    <scope>NUCLEOTIDE SEQUENCE [LARGE SCALE GENOMIC DNA]</scope>
    <source>
        <strain evidence="3">DSM 1384</strain>
    </source>
</reference>
<proteinExistence type="predicted"/>
<dbReference type="RefSeq" id="WP_050354852.1">
    <property type="nucleotide sequence ID" value="NZ_LGSS01000005.1"/>
</dbReference>
<evidence type="ECO:0000313" key="2">
    <source>
        <dbReference type="EMBL" id="KNF08750.1"/>
    </source>
</evidence>
<evidence type="ECO:0000256" key="1">
    <source>
        <dbReference type="SAM" id="Phobius"/>
    </source>
</evidence>
<sequence length="59" mass="6876">MKKFDIKRLFLKNNFKKTLGITFSIIGAIIIIQVIPVKFWILSLGIILVALGWTFYRMC</sequence>
<keyword evidence="1" id="KW-1133">Transmembrane helix</keyword>
<dbReference type="EMBL" id="LGSS01000005">
    <property type="protein sequence ID" value="KNF08750.1"/>
    <property type="molecule type" value="Genomic_DNA"/>
</dbReference>
<comment type="caution">
    <text evidence="2">The sequence shown here is derived from an EMBL/GenBank/DDBJ whole genome shotgun (WGS) entry which is preliminary data.</text>
</comment>
<dbReference type="AlphaFoldDB" id="A0A0L0WBM8"/>
<name>A0A0L0WBM8_GOTPU</name>
<keyword evidence="1" id="KW-0812">Transmembrane</keyword>
<feature type="transmembrane region" description="Helical" evidence="1">
    <location>
        <begin position="39"/>
        <end position="56"/>
    </location>
</feature>
<evidence type="ECO:0000313" key="3">
    <source>
        <dbReference type="Proteomes" id="UP000037267"/>
    </source>
</evidence>
<dbReference type="Proteomes" id="UP000037267">
    <property type="component" value="Unassembled WGS sequence"/>
</dbReference>
<keyword evidence="3" id="KW-1185">Reference proteome</keyword>
<dbReference type="STRING" id="1503.CLPU_5c00570"/>
<gene>
    <name evidence="2" type="ORF">CLPU_5c00570</name>
</gene>
<organism evidence="2 3">
    <name type="scientific">Gottschalkia purinilytica</name>
    <name type="common">Clostridium purinilyticum</name>
    <dbReference type="NCBI Taxonomy" id="1503"/>
    <lineage>
        <taxon>Bacteria</taxon>
        <taxon>Bacillati</taxon>
        <taxon>Bacillota</taxon>
        <taxon>Tissierellia</taxon>
        <taxon>Tissierellales</taxon>
        <taxon>Gottschalkiaceae</taxon>
        <taxon>Gottschalkia</taxon>
    </lineage>
</organism>
<protein>
    <submittedName>
        <fullName evidence="2">Uncharacterized protein</fullName>
    </submittedName>
</protein>